<feature type="region of interest" description="Disordered" evidence="1">
    <location>
        <begin position="143"/>
        <end position="189"/>
    </location>
</feature>
<keyword evidence="2" id="KW-0812">Transmembrane</keyword>
<reference evidence="4" key="1">
    <citation type="submission" date="2015-02" db="EMBL/GenBank/DDBJ databases">
        <title>Genome sequencing for Strongylocentrotus purpuratus.</title>
        <authorList>
            <person name="Murali S."/>
            <person name="Liu Y."/>
            <person name="Vee V."/>
            <person name="English A."/>
            <person name="Wang M."/>
            <person name="Skinner E."/>
            <person name="Han Y."/>
            <person name="Muzny D.M."/>
            <person name="Worley K.C."/>
            <person name="Gibbs R.A."/>
        </authorList>
    </citation>
    <scope>NUCLEOTIDE SEQUENCE</scope>
</reference>
<dbReference type="AlphaFoldDB" id="A0A7M7N976"/>
<evidence type="ECO:0000256" key="1">
    <source>
        <dbReference type="SAM" id="MobiDB-lite"/>
    </source>
</evidence>
<keyword evidence="2" id="KW-0472">Membrane</keyword>
<dbReference type="Proteomes" id="UP000007110">
    <property type="component" value="Unassembled WGS sequence"/>
</dbReference>
<keyword evidence="4" id="KW-1185">Reference proteome</keyword>
<evidence type="ECO:0000313" key="4">
    <source>
        <dbReference type="Proteomes" id="UP000007110"/>
    </source>
</evidence>
<accession>A0A7M7N976</accession>
<feature type="transmembrane region" description="Helical" evidence="2">
    <location>
        <begin position="195"/>
        <end position="213"/>
    </location>
</feature>
<dbReference type="RefSeq" id="XP_030833041.1">
    <property type="nucleotide sequence ID" value="XM_030977181.1"/>
</dbReference>
<name>A0A7M7N976_STRPU</name>
<dbReference type="EnsemblMetazoa" id="XM_030977181">
    <property type="protein sequence ID" value="XP_030833041"/>
    <property type="gene ID" value="LOC105439121"/>
</dbReference>
<protein>
    <submittedName>
        <fullName evidence="3">Uncharacterized protein</fullName>
    </submittedName>
</protein>
<sequence length="216" mass="23937">MPGLKDSDVLNDELFIKIASEIKGVTPEQLSDYLGFKGLQGYNAKIVSSAQINPTSPYVKLLRQFVSNPDYGKDIESALKLRLVFLEKDMVPCAEIIEKALRNYGRNFPSRADTLIGLPSNLRSPPHHTPELEKTEIVNPIRADTPTRQDVNAPSPPHDKPGSETPMDTHGHGPQPPDRPVEQETPSNSDTNPSYLIVIAGIVAIFSIVYIFVKRR</sequence>
<dbReference type="InParanoid" id="A0A7M7N976"/>
<dbReference type="KEGG" id="spu:105439121"/>
<keyword evidence="2" id="KW-1133">Transmembrane helix</keyword>
<evidence type="ECO:0000313" key="3">
    <source>
        <dbReference type="EnsemblMetazoa" id="XP_030833041"/>
    </source>
</evidence>
<proteinExistence type="predicted"/>
<organism evidence="3 4">
    <name type="scientific">Strongylocentrotus purpuratus</name>
    <name type="common">Purple sea urchin</name>
    <dbReference type="NCBI Taxonomy" id="7668"/>
    <lineage>
        <taxon>Eukaryota</taxon>
        <taxon>Metazoa</taxon>
        <taxon>Echinodermata</taxon>
        <taxon>Eleutherozoa</taxon>
        <taxon>Echinozoa</taxon>
        <taxon>Echinoidea</taxon>
        <taxon>Euechinoidea</taxon>
        <taxon>Echinacea</taxon>
        <taxon>Camarodonta</taxon>
        <taxon>Echinidea</taxon>
        <taxon>Strongylocentrotidae</taxon>
        <taxon>Strongylocentrotus</taxon>
    </lineage>
</organism>
<dbReference type="GeneID" id="105439121"/>
<feature type="compositionally biased region" description="Basic and acidic residues" evidence="1">
    <location>
        <begin position="157"/>
        <end position="171"/>
    </location>
</feature>
<reference evidence="3" key="2">
    <citation type="submission" date="2021-01" db="UniProtKB">
        <authorList>
            <consortium name="EnsemblMetazoa"/>
        </authorList>
    </citation>
    <scope>IDENTIFICATION</scope>
</reference>
<evidence type="ECO:0000256" key="2">
    <source>
        <dbReference type="SAM" id="Phobius"/>
    </source>
</evidence>